<dbReference type="EMBL" id="QLII01000001">
    <property type="protein sequence ID" value="RAI77532.1"/>
    <property type="molecule type" value="Genomic_DNA"/>
</dbReference>
<dbReference type="RefSeq" id="WP_111348286.1">
    <property type="nucleotide sequence ID" value="NZ_QLII01000001.1"/>
</dbReference>
<dbReference type="Proteomes" id="UP000249016">
    <property type="component" value="Unassembled WGS sequence"/>
</dbReference>
<evidence type="ECO:0000256" key="1">
    <source>
        <dbReference type="SAM" id="Phobius"/>
    </source>
</evidence>
<name>A0A327NQH8_9BACT</name>
<evidence type="ECO:0008006" key="4">
    <source>
        <dbReference type="Google" id="ProtNLM"/>
    </source>
</evidence>
<proteinExistence type="predicted"/>
<comment type="caution">
    <text evidence="2">The sequence shown here is derived from an EMBL/GenBank/DDBJ whole genome shotgun (WGS) entry which is preliminary data.</text>
</comment>
<evidence type="ECO:0000313" key="2">
    <source>
        <dbReference type="EMBL" id="RAI77532.1"/>
    </source>
</evidence>
<gene>
    <name evidence="2" type="ORF">HMF3257_31315</name>
</gene>
<sequence>MFNLQNWGLMRIARLAAGGIVLWNALADHQPLLGLMGGFLLLQAVLNIGCGTGGCGVAAPRQQPQNFTQESTKDIEYEEIH</sequence>
<dbReference type="AlphaFoldDB" id="A0A327NQH8"/>
<organism evidence="2 3">
    <name type="scientific">Spirosoma telluris</name>
    <dbReference type="NCBI Taxonomy" id="2183553"/>
    <lineage>
        <taxon>Bacteria</taxon>
        <taxon>Pseudomonadati</taxon>
        <taxon>Bacteroidota</taxon>
        <taxon>Cytophagia</taxon>
        <taxon>Cytophagales</taxon>
        <taxon>Cytophagaceae</taxon>
        <taxon>Spirosoma</taxon>
    </lineage>
</organism>
<keyword evidence="1" id="KW-1133">Transmembrane helix</keyword>
<keyword evidence="1" id="KW-0472">Membrane</keyword>
<keyword evidence="3" id="KW-1185">Reference proteome</keyword>
<keyword evidence="1" id="KW-0812">Transmembrane</keyword>
<protein>
    <recommendedName>
        <fullName evidence="4">DUF2892 domain-containing protein</fullName>
    </recommendedName>
</protein>
<accession>A0A327NQH8</accession>
<reference evidence="2 3" key="1">
    <citation type="submission" date="2018-06" db="EMBL/GenBank/DDBJ databases">
        <title>Spirosoma sp. HMF3257 Genome sequencing and assembly.</title>
        <authorList>
            <person name="Kang H."/>
            <person name="Cha I."/>
            <person name="Kim H."/>
            <person name="Kang J."/>
            <person name="Joh K."/>
        </authorList>
    </citation>
    <scope>NUCLEOTIDE SEQUENCE [LARGE SCALE GENOMIC DNA]</scope>
    <source>
        <strain evidence="2 3">HMF3257</strain>
    </source>
</reference>
<evidence type="ECO:0000313" key="3">
    <source>
        <dbReference type="Proteomes" id="UP000249016"/>
    </source>
</evidence>
<dbReference type="OrthoDB" id="1049592at2"/>
<feature type="transmembrane region" description="Helical" evidence="1">
    <location>
        <begin position="37"/>
        <end position="59"/>
    </location>
</feature>